<proteinExistence type="predicted"/>
<evidence type="ECO:0008006" key="4">
    <source>
        <dbReference type="Google" id="ProtNLM"/>
    </source>
</evidence>
<dbReference type="AlphaFoldDB" id="A0A9D3RP16"/>
<keyword evidence="1" id="KW-0732">Signal</keyword>
<keyword evidence="3" id="KW-1185">Reference proteome</keyword>
<gene>
    <name evidence="2" type="ORF">ANANG_G00263300</name>
</gene>
<protein>
    <recommendedName>
        <fullName evidence="4">Secreted protein</fullName>
    </recommendedName>
</protein>
<organism evidence="2 3">
    <name type="scientific">Anguilla anguilla</name>
    <name type="common">European freshwater eel</name>
    <name type="synonym">Muraena anguilla</name>
    <dbReference type="NCBI Taxonomy" id="7936"/>
    <lineage>
        <taxon>Eukaryota</taxon>
        <taxon>Metazoa</taxon>
        <taxon>Chordata</taxon>
        <taxon>Craniata</taxon>
        <taxon>Vertebrata</taxon>
        <taxon>Euteleostomi</taxon>
        <taxon>Actinopterygii</taxon>
        <taxon>Neopterygii</taxon>
        <taxon>Teleostei</taxon>
        <taxon>Anguilliformes</taxon>
        <taxon>Anguillidae</taxon>
        <taxon>Anguilla</taxon>
    </lineage>
</organism>
<dbReference type="Proteomes" id="UP001044222">
    <property type="component" value="Chromosome 15"/>
</dbReference>
<evidence type="ECO:0000256" key="1">
    <source>
        <dbReference type="SAM" id="SignalP"/>
    </source>
</evidence>
<comment type="caution">
    <text evidence="2">The sequence shown here is derived from an EMBL/GenBank/DDBJ whole genome shotgun (WGS) entry which is preliminary data.</text>
</comment>
<reference evidence="2" key="1">
    <citation type="submission" date="2021-01" db="EMBL/GenBank/DDBJ databases">
        <title>A chromosome-scale assembly of European eel, Anguilla anguilla.</title>
        <authorList>
            <person name="Henkel C."/>
            <person name="Jong-Raadsen S.A."/>
            <person name="Dufour S."/>
            <person name="Weltzien F.-A."/>
            <person name="Palstra A.P."/>
            <person name="Pelster B."/>
            <person name="Spaink H.P."/>
            <person name="Van Den Thillart G.E."/>
            <person name="Jansen H."/>
            <person name="Zahm M."/>
            <person name="Klopp C."/>
            <person name="Cedric C."/>
            <person name="Louis A."/>
            <person name="Berthelot C."/>
            <person name="Parey E."/>
            <person name="Roest Crollius H."/>
            <person name="Montfort J."/>
            <person name="Robinson-Rechavi M."/>
            <person name="Bucao C."/>
            <person name="Bouchez O."/>
            <person name="Gislard M."/>
            <person name="Lluch J."/>
            <person name="Milhes M."/>
            <person name="Lampietro C."/>
            <person name="Lopez Roques C."/>
            <person name="Donnadieu C."/>
            <person name="Braasch I."/>
            <person name="Desvignes T."/>
            <person name="Postlethwait J."/>
            <person name="Bobe J."/>
            <person name="Guiguen Y."/>
            <person name="Dirks R."/>
        </authorList>
    </citation>
    <scope>NUCLEOTIDE SEQUENCE</scope>
    <source>
        <strain evidence="2">Tag_6206</strain>
        <tissue evidence="2">Liver</tissue>
    </source>
</reference>
<sequence>MLFCFACAFSSDSLHRKAYLHPQLLLVLLVLLPSHSGGGGGVSRGGVLALLLSAETQVLHLVADHTLQEERHRASRVHLTFISKMFLVKKKRKTPVFSLAPLDWCPSSENPMRACLTSRLPGCVVKGTLTADNRGQKEKKKKNSSSYATVVIWIKPLALVL</sequence>
<feature type="signal peptide" evidence="1">
    <location>
        <begin position="1"/>
        <end position="39"/>
    </location>
</feature>
<feature type="chain" id="PRO_5038800742" description="Secreted protein" evidence="1">
    <location>
        <begin position="40"/>
        <end position="161"/>
    </location>
</feature>
<evidence type="ECO:0000313" key="3">
    <source>
        <dbReference type="Proteomes" id="UP001044222"/>
    </source>
</evidence>
<dbReference type="EMBL" id="JAFIRN010000015">
    <property type="protein sequence ID" value="KAG5834612.1"/>
    <property type="molecule type" value="Genomic_DNA"/>
</dbReference>
<accession>A0A9D3RP16</accession>
<name>A0A9D3RP16_ANGAN</name>
<evidence type="ECO:0000313" key="2">
    <source>
        <dbReference type="EMBL" id="KAG5834612.1"/>
    </source>
</evidence>